<feature type="compositionally biased region" description="Basic residues" evidence="1">
    <location>
        <begin position="162"/>
        <end position="177"/>
    </location>
</feature>
<feature type="compositionally biased region" description="Basic and acidic residues" evidence="1">
    <location>
        <begin position="399"/>
        <end position="411"/>
    </location>
</feature>
<evidence type="ECO:0000313" key="3">
    <source>
        <dbReference type="Proteomes" id="UP000316270"/>
    </source>
</evidence>
<evidence type="ECO:0000313" key="2">
    <source>
        <dbReference type="EMBL" id="QDS72935.1"/>
    </source>
</evidence>
<dbReference type="Proteomes" id="UP000316270">
    <property type="component" value="Chromosome 8"/>
</dbReference>
<feature type="compositionally biased region" description="Polar residues" evidence="1">
    <location>
        <begin position="304"/>
        <end position="314"/>
    </location>
</feature>
<feature type="compositionally biased region" description="Basic and acidic residues" evidence="1">
    <location>
        <begin position="61"/>
        <end position="73"/>
    </location>
</feature>
<protein>
    <submittedName>
        <fullName evidence="2">Uncharacterized protein</fullName>
    </submittedName>
</protein>
<feature type="region of interest" description="Disordered" evidence="1">
    <location>
        <begin position="99"/>
        <end position="182"/>
    </location>
</feature>
<feature type="region of interest" description="Disordered" evidence="1">
    <location>
        <begin position="243"/>
        <end position="267"/>
    </location>
</feature>
<feature type="compositionally biased region" description="Polar residues" evidence="1">
    <location>
        <begin position="412"/>
        <end position="427"/>
    </location>
</feature>
<name>A0A517LBC3_9PEZI</name>
<accession>A0A517LBC3</accession>
<keyword evidence="3" id="KW-1185">Reference proteome</keyword>
<feature type="region of interest" description="Disordered" evidence="1">
    <location>
        <begin position="626"/>
        <end position="651"/>
    </location>
</feature>
<gene>
    <name evidence="2" type="ORF">FKW77_008184</name>
</gene>
<organism evidence="2 3">
    <name type="scientific">Venturia effusa</name>
    <dbReference type="NCBI Taxonomy" id="50376"/>
    <lineage>
        <taxon>Eukaryota</taxon>
        <taxon>Fungi</taxon>
        <taxon>Dikarya</taxon>
        <taxon>Ascomycota</taxon>
        <taxon>Pezizomycotina</taxon>
        <taxon>Dothideomycetes</taxon>
        <taxon>Pleosporomycetidae</taxon>
        <taxon>Venturiales</taxon>
        <taxon>Venturiaceae</taxon>
        <taxon>Venturia</taxon>
    </lineage>
</organism>
<feature type="compositionally biased region" description="Acidic residues" evidence="1">
    <location>
        <begin position="636"/>
        <end position="649"/>
    </location>
</feature>
<feature type="region of interest" description="Disordered" evidence="1">
    <location>
        <begin position="283"/>
        <end position="332"/>
    </location>
</feature>
<feature type="compositionally biased region" description="Basic and acidic residues" evidence="1">
    <location>
        <begin position="535"/>
        <end position="557"/>
    </location>
</feature>
<reference evidence="2 3" key="1">
    <citation type="submission" date="2019-07" db="EMBL/GenBank/DDBJ databases">
        <title>Finished genome of Venturia effusa.</title>
        <authorList>
            <person name="Young C.A."/>
            <person name="Cox M.P."/>
            <person name="Ganley A.R.D."/>
            <person name="David W.J."/>
        </authorList>
    </citation>
    <scope>NUCLEOTIDE SEQUENCE [LARGE SCALE GENOMIC DNA]</scope>
    <source>
        <strain evidence="3">albino</strain>
    </source>
</reference>
<evidence type="ECO:0000256" key="1">
    <source>
        <dbReference type="SAM" id="MobiDB-lite"/>
    </source>
</evidence>
<feature type="compositionally biased region" description="Polar residues" evidence="1">
    <location>
        <begin position="113"/>
        <end position="127"/>
    </location>
</feature>
<proteinExistence type="predicted"/>
<dbReference type="STRING" id="50376.A0A517LBC3"/>
<feature type="region of interest" description="Disordered" evidence="1">
    <location>
        <begin position="399"/>
        <end position="432"/>
    </location>
</feature>
<sequence>MRHREKPAAASATVPPVMDINKWLADTAEAVGPTKRTHRPGSPGRATHPRTAPVIDSQSSGERRAKNHQDGSRDSSIIAPEHVPTEVAARRMVRYAHQASVEDLPSERAAAAHTSQYENDNSENGANPYQRKKRHKTKADRYALKLQERENCAEDQHDEKQKRRGARKNKETKRSRKDKSAPVMVRNFHAANVPRERLTLQPQANVGIFKRGKASSPFRGRGLPDLAFSEMNFLSKRKYAAEEVAETEETSKRRRRGGKRATEEEISSYFAPKKPLLAEKLPKGATHRESMSRDAIEQFGGVQRRSSTVPSIRPTTEKPVPGELEDRKSGSRSISNTYFTWSDSLRHSDRAAIARPVSTTDLEAYRVTSIFTPSTGKKMRASSHDLNPPNLMEHRQFMRSQTTRDHKRDFARSNSNNLNGDATTSPSLPHLNQIKGTNLERVASRAVDFPCTGQGSPRSIDSLSLPMKNISPPRAAHLQKSIILKDSIIVQAEESTPVLQSQKQVSASIANLLDDCDNAYRTIQKVHVPRVQPAQHDHRPKSESANEQSSHEHHSLRENNGEVDDADMLFNEQDDLLSTSKGPQSQVLRMLEEQCSTYESEDGEETLDYLHPPAMRYDDQVQLAQPIMPTRCPTSDPEDGDEEDEEEEQALQQVGVLEEVEDDDGLAGFWKPNMLY</sequence>
<dbReference type="EMBL" id="CP042192">
    <property type="protein sequence ID" value="QDS72935.1"/>
    <property type="molecule type" value="Genomic_DNA"/>
</dbReference>
<feature type="compositionally biased region" description="Basic and acidic residues" evidence="1">
    <location>
        <begin position="139"/>
        <end position="161"/>
    </location>
</feature>
<dbReference type="OrthoDB" id="2537141at2759"/>
<dbReference type="AlphaFoldDB" id="A0A517LBC3"/>
<feature type="compositionally biased region" description="Basic and acidic residues" evidence="1">
    <location>
        <begin position="283"/>
        <end position="296"/>
    </location>
</feature>
<feature type="region of interest" description="Disordered" evidence="1">
    <location>
        <begin position="25"/>
        <end position="82"/>
    </location>
</feature>
<feature type="region of interest" description="Disordered" evidence="1">
    <location>
        <begin position="528"/>
        <end position="557"/>
    </location>
</feature>